<feature type="signal peptide" evidence="15">
    <location>
        <begin position="1"/>
        <end position="18"/>
    </location>
</feature>
<keyword evidence="10 13" id="KW-0119">Carbohydrate metabolism</keyword>
<organism evidence="17 18">
    <name type="scientific">Brachionus plicatilis</name>
    <name type="common">Marine rotifer</name>
    <name type="synonym">Brachionus muelleri</name>
    <dbReference type="NCBI Taxonomy" id="10195"/>
    <lineage>
        <taxon>Eukaryota</taxon>
        <taxon>Metazoa</taxon>
        <taxon>Spiralia</taxon>
        <taxon>Gnathifera</taxon>
        <taxon>Rotifera</taxon>
        <taxon>Eurotatoria</taxon>
        <taxon>Monogononta</taxon>
        <taxon>Pseudotrocha</taxon>
        <taxon>Ploima</taxon>
        <taxon>Brachionidae</taxon>
        <taxon>Brachionus</taxon>
    </lineage>
</organism>
<dbReference type="AlphaFoldDB" id="A0A3M7PRW4"/>
<dbReference type="CDD" id="cd11317">
    <property type="entry name" value="AmyAc_bac_euk_AmyA"/>
    <property type="match status" value="1"/>
</dbReference>
<dbReference type="InterPro" id="IPR006046">
    <property type="entry name" value="Alpha_amylase"/>
</dbReference>
<keyword evidence="11 13" id="KW-0326">Glycosidase</keyword>
<keyword evidence="8" id="KW-0106">Calcium</keyword>
<comment type="cofactor">
    <cofactor evidence="3">
        <name>chloride</name>
        <dbReference type="ChEBI" id="CHEBI:17996"/>
    </cofactor>
</comment>
<dbReference type="Pfam" id="PF02806">
    <property type="entry name" value="Alpha-amylase_C"/>
    <property type="match status" value="1"/>
</dbReference>
<dbReference type="InterPro" id="IPR000742">
    <property type="entry name" value="EGF"/>
</dbReference>
<keyword evidence="9" id="KW-0868">Chloride</keyword>
<evidence type="ECO:0000256" key="2">
    <source>
        <dbReference type="ARBA" id="ARBA00001913"/>
    </source>
</evidence>
<evidence type="ECO:0000256" key="3">
    <source>
        <dbReference type="ARBA" id="ARBA00001923"/>
    </source>
</evidence>
<dbReference type="EC" id="3.2.1.1" evidence="5 13"/>
<comment type="catalytic activity">
    <reaction evidence="1 13">
        <text>Endohydrolysis of (1-&gt;4)-alpha-D-glucosidic linkages in polysaccharides containing three or more (1-&gt;4)-alpha-linked D-glucose units.</text>
        <dbReference type="EC" id="3.2.1.1"/>
    </reaction>
</comment>
<dbReference type="SMART" id="SM00632">
    <property type="entry name" value="Aamy_C"/>
    <property type="match status" value="1"/>
</dbReference>
<evidence type="ECO:0000256" key="14">
    <source>
        <dbReference type="SAM" id="MobiDB-lite"/>
    </source>
</evidence>
<feature type="domain" description="EGF-like" evidence="16">
    <location>
        <begin position="39"/>
        <end position="50"/>
    </location>
</feature>
<evidence type="ECO:0000313" key="17">
    <source>
        <dbReference type="EMBL" id="RNA01531.1"/>
    </source>
</evidence>
<evidence type="ECO:0000256" key="8">
    <source>
        <dbReference type="ARBA" id="ARBA00022837"/>
    </source>
</evidence>
<evidence type="ECO:0000256" key="11">
    <source>
        <dbReference type="ARBA" id="ARBA00023295"/>
    </source>
</evidence>
<accession>A0A3M7PRW4</accession>
<evidence type="ECO:0000256" key="7">
    <source>
        <dbReference type="ARBA" id="ARBA00022801"/>
    </source>
</evidence>
<name>A0A3M7PRW4_BRAPC</name>
<sequence length="591" mass="66902">MKIFIFILLNFYVLSVLSLNCPGKACKNGGLFNPETCNCECFPGYYGQTCQYLDCNAKDPNKCFSWSRDFCQLDEITRFCPQLCKVCENLKKDDPLRLPNHKDPHFMIKKGTPKKDVIVHLFEWKWTDIANECENFLGPKGYGGVQVSPPNEHALVEDPFRPWWQRYQPVSYKLTSRSGNEDKFKDMVEKCNAAGVRIYVDAVINHMSATGGKGSGGSVSDPANKNYPGVPYTSKDFNDKNCQSPSGGIENYNDTNQVRNCKLVGLPDLDTGSEYVREKIANYMNKLIDFGVAGFRIDASKHMWPSDLIEIYEKLKNLDKIIFGANKKPFIFHEVIDLGKEPIENTQYTHLGRVTEFKYGMYLSQAVLKKNGQKMSDLKNLREQKNLIAAGDSLVFIDNHDNQRGHGAGGDILTYKKSRDYKMANAFMLAWPYGLPKIMSSYDFPLSDDARGPPSDSDGNTKPALTKPDGDCEKGWICEHRWEEIYKMIELRSIAEDSEVTNWWDNGGNQIAFSRKEKAFIAINNEDFAMDATIQTDLEMGDYIDVISGYKDSSGKWTGKIITVKADKTVDIYIPSYIDNRIIAIHSGSKL</sequence>
<dbReference type="InterPro" id="IPR006048">
    <property type="entry name" value="A-amylase/branching_C"/>
</dbReference>
<dbReference type="InterPro" id="IPR006047">
    <property type="entry name" value="GH13_cat_dom"/>
</dbReference>
<evidence type="ECO:0000259" key="16">
    <source>
        <dbReference type="PROSITE" id="PS01186"/>
    </source>
</evidence>
<reference evidence="17 18" key="1">
    <citation type="journal article" date="2018" name="Sci. Rep.">
        <title>Genomic signatures of local adaptation to the degree of environmental predictability in rotifers.</title>
        <authorList>
            <person name="Franch-Gras L."/>
            <person name="Hahn C."/>
            <person name="Garcia-Roger E.M."/>
            <person name="Carmona M.J."/>
            <person name="Serra M."/>
            <person name="Gomez A."/>
        </authorList>
    </citation>
    <scope>NUCLEOTIDE SEQUENCE [LARGE SCALE GENOMIC DNA]</scope>
    <source>
        <strain evidence="17">HYR1</strain>
    </source>
</reference>
<comment type="caution">
    <text evidence="17">The sequence shown here is derived from an EMBL/GenBank/DDBJ whole genome shotgun (WGS) entry which is preliminary data.</text>
</comment>
<dbReference type="GO" id="GO:0005975">
    <property type="term" value="P:carbohydrate metabolic process"/>
    <property type="evidence" value="ECO:0007669"/>
    <property type="project" value="InterPro"/>
</dbReference>
<dbReference type="SUPFAM" id="SSF51445">
    <property type="entry name" value="(Trans)glycosidases"/>
    <property type="match status" value="1"/>
</dbReference>
<protein>
    <recommendedName>
        <fullName evidence="5 13">Alpha-amylase</fullName>
        <ecNumber evidence="5 13">3.2.1.1</ecNumber>
    </recommendedName>
</protein>
<comment type="cofactor">
    <cofactor evidence="2">
        <name>Ca(2+)</name>
        <dbReference type="ChEBI" id="CHEBI:29108"/>
    </cofactor>
</comment>
<dbReference type="InterPro" id="IPR013780">
    <property type="entry name" value="Glyco_hydro_b"/>
</dbReference>
<dbReference type="InterPro" id="IPR031319">
    <property type="entry name" value="A-amylase_C"/>
</dbReference>
<dbReference type="SMART" id="SM00642">
    <property type="entry name" value="Aamy"/>
    <property type="match status" value="1"/>
</dbReference>
<evidence type="ECO:0000256" key="6">
    <source>
        <dbReference type="ARBA" id="ARBA00022723"/>
    </source>
</evidence>
<dbReference type="Proteomes" id="UP000276133">
    <property type="component" value="Unassembled WGS sequence"/>
</dbReference>
<evidence type="ECO:0000256" key="10">
    <source>
        <dbReference type="ARBA" id="ARBA00023277"/>
    </source>
</evidence>
<keyword evidence="6" id="KW-0479">Metal-binding</keyword>
<dbReference type="Gene3D" id="3.20.20.80">
    <property type="entry name" value="Glycosidases"/>
    <property type="match status" value="1"/>
</dbReference>
<keyword evidence="7 13" id="KW-0378">Hydrolase</keyword>
<dbReference type="STRING" id="10195.A0A3M7PRW4"/>
<dbReference type="PROSITE" id="PS01186">
    <property type="entry name" value="EGF_2"/>
    <property type="match status" value="1"/>
</dbReference>
<dbReference type="InterPro" id="IPR017853">
    <property type="entry name" value="GH"/>
</dbReference>
<dbReference type="PANTHER" id="PTHR43447">
    <property type="entry name" value="ALPHA-AMYLASE"/>
    <property type="match status" value="1"/>
</dbReference>
<dbReference type="GO" id="GO:0046872">
    <property type="term" value="F:metal ion binding"/>
    <property type="evidence" value="ECO:0007669"/>
    <property type="project" value="UniProtKB-KW"/>
</dbReference>
<dbReference type="OrthoDB" id="550577at2759"/>
<gene>
    <name evidence="17" type="ORF">BpHYR1_002418</name>
</gene>
<evidence type="ECO:0000256" key="12">
    <source>
        <dbReference type="RuleBase" id="RU003615"/>
    </source>
</evidence>
<feature type="chain" id="PRO_5018026848" description="Alpha-amylase" evidence="15">
    <location>
        <begin position="19"/>
        <end position="591"/>
    </location>
</feature>
<dbReference type="GO" id="GO:0004556">
    <property type="term" value="F:alpha-amylase activity"/>
    <property type="evidence" value="ECO:0007669"/>
    <property type="project" value="UniProtKB-UniRule"/>
</dbReference>
<keyword evidence="15" id="KW-0732">Signal</keyword>
<evidence type="ECO:0000256" key="13">
    <source>
        <dbReference type="RuleBase" id="RU361134"/>
    </source>
</evidence>
<dbReference type="PRINTS" id="PR00110">
    <property type="entry name" value="ALPHAAMYLASE"/>
</dbReference>
<evidence type="ECO:0000313" key="18">
    <source>
        <dbReference type="Proteomes" id="UP000276133"/>
    </source>
</evidence>
<evidence type="ECO:0000256" key="9">
    <source>
        <dbReference type="ARBA" id="ARBA00023214"/>
    </source>
</evidence>
<evidence type="ECO:0000256" key="4">
    <source>
        <dbReference type="ARBA" id="ARBA00008061"/>
    </source>
</evidence>
<proteinExistence type="inferred from homology"/>
<feature type="region of interest" description="Disordered" evidence="14">
    <location>
        <begin position="449"/>
        <end position="468"/>
    </location>
</feature>
<evidence type="ECO:0000256" key="15">
    <source>
        <dbReference type="SAM" id="SignalP"/>
    </source>
</evidence>
<dbReference type="Pfam" id="PF00128">
    <property type="entry name" value="Alpha-amylase"/>
    <property type="match status" value="1"/>
</dbReference>
<dbReference type="EMBL" id="REGN01009284">
    <property type="protein sequence ID" value="RNA01531.1"/>
    <property type="molecule type" value="Genomic_DNA"/>
</dbReference>
<dbReference type="Gene3D" id="2.60.40.1180">
    <property type="entry name" value="Golgi alpha-mannosidase II"/>
    <property type="match status" value="1"/>
</dbReference>
<keyword evidence="18" id="KW-1185">Reference proteome</keyword>
<evidence type="ECO:0000256" key="1">
    <source>
        <dbReference type="ARBA" id="ARBA00000548"/>
    </source>
</evidence>
<dbReference type="SUPFAM" id="SSF51011">
    <property type="entry name" value="Glycosyl hydrolase domain"/>
    <property type="match status" value="1"/>
</dbReference>
<evidence type="ECO:0000256" key="5">
    <source>
        <dbReference type="ARBA" id="ARBA00012595"/>
    </source>
</evidence>
<comment type="similarity">
    <text evidence="4 12">Belongs to the glycosyl hydrolase 13 family.</text>
</comment>